<dbReference type="PROSITE" id="PS01066">
    <property type="entry name" value="UPP_SYNTHASE"/>
    <property type="match status" value="1"/>
</dbReference>
<dbReference type="HOGENOM" id="CLU_038505_1_1_1"/>
<dbReference type="Pfam" id="PF01255">
    <property type="entry name" value="Prenyltransf"/>
    <property type="match status" value="1"/>
</dbReference>
<dbReference type="NCBIfam" id="TIGR00055">
    <property type="entry name" value="uppS"/>
    <property type="match status" value="1"/>
</dbReference>
<dbReference type="RefSeq" id="XP_005833171.1">
    <property type="nucleotide sequence ID" value="XM_005833114.1"/>
</dbReference>
<dbReference type="eggNOG" id="KOG1602">
    <property type="taxonomic scope" value="Eukaryota"/>
</dbReference>
<dbReference type="AlphaFoldDB" id="L1JCD8"/>
<sequence length="269" mass="30615">MAFSQLLLSMQKVIQEDQNGQSYHEVMRQRKEAGGLPRHIAIIMDGNRRYAKALGKPSSFGHLKGKERLEQVIRWVLGELGIQYLTVFALSMENLQGRAQWEVEELLNLMALGLEQISRDREIADKKIKVRVVGALESLPSRLRRAAEEAERFTERGGEGGTLTICIGYGGRQELLQAVKKLAKDYADGSIALESIDESSMKQHLYTPDIPDPDLMIRTSGEQRISNFMLWQAAYSELYFSPLPWPEFDEWALIGALDDYLSRTRRFGH</sequence>
<dbReference type="SUPFAM" id="SSF64005">
    <property type="entry name" value="Undecaprenyl diphosphate synthase"/>
    <property type="match status" value="1"/>
</dbReference>
<protein>
    <recommendedName>
        <fullName evidence="3">Alkyl transferase</fullName>
        <ecNumber evidence="3">2.5.1.-</ecNumber>
    </recommendedName>
</protein>
<accession>L1JCD8</accession>
<evidence type="ECO:0000256" key="3">
    <source>
        <dbReference type="RuleBase" id="RU363018"/>
    </source>
</evidence>
<evidence type="ECO:0000256" key="2">
    <source>
        <dbReference type="ARBA" id="ARBA00022679"/>
    </source>
</evidence>
<dbReference type="InterPro" id="IPR018520">
    <property type="entry name" value="UPP_synth-like_CS"/>
</dbReference>
<dbReference type="PANTHER" id="PTHR10291:SF43">
    <property type="entry name" value="DEHYDRODOLICHYL DIPHOSPHATE SYNTHASE COMPLEX SUBUNIT DHDDS"/>
    <property type="match status" value="1"/>
</dbReference>
<keyword evidence="2 3" id="KW-0808">Transferase</keyword>
<dbReference type="InterPro" id="IPR001441">
    <property type="entry name" value="UPP_synth-like"/>
</dbReference>
<dbReference type="GO" id="GO:0045547">
    <property type="term" value="F:ditrans,polycis-polyprenyl diphosphate synthase [(2E,6E)-farnesyl diphosphate specific] activity"/>
    <property type="evidence" value="ECO:0007669"/>
    <property type="project" value="TreeGrafter"/>
</dbReference>
<dbReference type="EMBL" id="JH992995">
    <property type="protein sequence ID" value="EKX46191.1"/>
    <property type="molecule type" value="Genomic_DNA"/>
</dbReference>
<dbReference type="GeneID" id="17302899"/>
<dbReference type="EnsemblProtists" id="EKX46191">
    <property type="protein sequence ID" value="EKX46191"/>
    <property type="gene ID" value="GUITHDRAFT_138320"/>
</dbReference>
<dbReference type="CDD" id="cd00475">
    <property type="entry name" value="Cis_IPPS"/>
    <property type="match status" value="1"/>
</dbReference>
<reference evidence="6" key="2">
    <citation type="submission" date="2012-11" db="EMBL/GenBank/DDBJ databases">
        <authorList>
            <person name="Kuo A."/>
            <person name="Curtis B.A."/>
            <person name="Tanifuji G."/>
            <person name="Burki F."/>
            <person name="Gruber A."/>
            <person name="Irimia M."/>
            <person name="Maruyama S."/>
            <person name="Arias M.C."/>
            <person name="Ball S.G."/>
            <person name="Gile G.H."/>
            <person name="Hirakawa Y."/>
            <person name="Hopkins J.F."/>
            <person name="Rensing S.A."/>
            <person name="Schmutz J."/>
            <person name="Symeonidi A."/>
            <person name="Elias M."/>
            <person name="Eveleigh R.J."/>
            <person name="Herman E.K."/>
            <person name="Klute M.J."/>
            <person name="Nakayama T."/>
            <person name="Obornik M."/>
            <person name="Reyes-Prieto A."/>
            <person name="Armbrust E.V."/>
            <person name="Aves S.J."/>
            <person name="Beiko R.G."/>
            <person name="Coutinho P."/>
            <person name="Dacks J.B."/>
            <person name="Durnford D.G."/>
            <person name="Fast N.M."/>
            <person name="Green B.R."/>
            <person name="Grisdale C."/>
            <person name="Hempe F."/>
            <person name="Henrissat B."/>
            <person name="Hoppner M.P."/>
            <person name="Ishida K.-I."/>
            <person name="Kim E."/>
            <person name="Koreny L."/>
            <person name="Kroth P.G."/>
            <person name="Liu Y."/>
            <person name="Malik S.-B."/>
            <person name="Maier U.G."/>
            <person name="McRose D."/>
            <person name="Mock T."/>
            <person name="Neilson J.A."/>
            <person name="Onodera N.T."/>
            <person name="Poole A.M."/>
            <person name="Pritham E.J."/>
            <person name="Richards T.A."/>
            <person name="Rocap G."/>
            <person name="Roy S.W."/>
            <person name="Sarai C."/>
            <person name="Schaack S."/>
            <person name="Shirato S."/>
            <person name="Slamovits C.H."/>
            <person name="Spencer D.F."/>
            <person name="Suzuki S."/>
            <person name="Worden A.Z."/>
            <person name="Zauner S."/>
            <person name="Barry K."/>
            <person name="Bell C."/>
            <person name="Bharti A.K."/>
            <person name="Crow J.A."/>
            <person name="Grimwood J."/>
            <person name="Kramer R."/>
            <person name="Lindquist E."/>
            <person name="Lucas S."/>
            <person name="Salamov A."/>
            <person name="McFadden G.I."/>
            <person name="Lane C.E."/>
            <person name="Keeling P.J."/>
            <person name="Gray M.W."/>
            <person name="Grigoriev I.V."/>
            <person name="Archibald J.M."/>
        </authorList>
    </citation>
    <scope>NUCLEOTIDE SEQUENCE</scope>
    <source>
        <strain evidence="6">CCMP2712</strain>
    </source>
</reference>
<dbReference type="InterPro" id="IPR036424">
    <property type="entry name" value="UPP_synth-like_sf"/>
</dbReference>
<evidence type="ECO:0000313" key="4">
    <source>
        <dbReference type="EMBL" id="EKX46191.1"/>
    </source>
</evidence>
<dbReference type="Proteomes" id="UP000011087">
    <property type="component" value="Unassembled WGS sequence"/>
</dbReference>
<gene>
    <name evidence="4" type="ORF">GUITHDRAFT_138320</name>
</gene>
<dbReference type="EC" id="2.5.1.-" evidence="3"/>
<evidence type="ECO:0000313" key="5">
    <source>
        <dbReference type="EnsemblProtists" id="EKX46191"/>
    </source>
</evidence>
<organism evidence="4">
    <name type="scientific">Guillardia theta (strain CCMP2712)</name>
    <name type="common">Cryptophyte</name>
    <dbReference type="NCBI Taxonomy" id="905079"/>
    <lineage>
        <taxon>Eukaryota</taxon>
        <taxon>Cryptophyceae</taxon>
        <taxon>Pyrenomonadales</taxon>
        <taxon>Geminigeraceae</taxon>
        <taxon>Guillardia</taxon>
    </lineage>
</organism>
<dbReference type="KEGG" id="gtt:GUITHDRAFT_138320"/>
<proteinExistence type="inferred from homology"/>
<reference evidence="4 6" key="1">
    <citation type="journal article" date="2012" name="Nature">
        <title>Algal genomes reveal evolutionary mosaicism and the fate of nucleomorphs.</title>
        <authorList>
            <consortium name="DOE Joint Genome Institute"/>
            <person name="Curtis B.A."/>
            <person name="Tanifuji G."/>
            <person name="Burki F."/>
            <person name="Gruber A."/>
            <person name="Irimia M."/>
            <person name="Maruyama S."/>
            <person name="Arias M.C."/>
            <person name="Ball S.G."/>
            <person name="Gile G.H."/>
            <person name="Hirakawa Y."/>
            <person name="Hopkins J.F."/>
            <person name="Kuo A."/>
            <person name="Rensing S.A."/>
            <person name="Schmutz J."/>
            <person name="Symeonidi A."/>
            <person name="Elias M."/>
            <person name="Eveleigh R.J."/>
            <person name="Herman E.K."/>
            <person name="Klute M.J."/>
            <person name="Nakayama T."/>
            <person name="Obornik M."/>
            <person name="Reyes-Prieto A."/>
            <person name="Armbrust E.V."/>
            <person name="Aves S.J."/>
            <person name="Beiko R.G."/>
            <person name="Coutinho P."/>
            <person name="Dacks J.B."/>
            <person name="Durnford D.G."/>
            <person name="Fast N.M."/>
            <person name="Green B.R."/>
            <person name="Grisdale C.J."/>
            <person name="Hempel F."/>
            <person name="Henrissat B."/>
            <person name="Hoppner M.P."/>
            <person name="Ishida K."/>
            <person name="Kim E."/>
            <person name="Koreny L."/>
            <person name="Kroth P.G."/>
            <person name="Liu Y."/>
            <person name="Malik S.B."/>
            <person name="Maier U.G."/>
            <person name="McRose D."/>
            <person name="Mock T."/>
            <person name="Neilson J.A."/>
            <person name="Onodera N.T."/>
            <person name="Poole A.M."/>
            <person name="Pritham E.J."/>
            <person name="Richards T.A."/>
            <person name="Rocap G."/>
            <person name="Roy S.W."/>
            <person name="Sarai C."/>
            <person name="Schaack S."/>
            <person name="Shirato S."/>
            <person name="Slamovits C.H."/>
            <person name="Spencer D.F."/>
            <person name="Suzuki S."/>
            <person name="Worden A.Z."/>
            <person name="Zauner S."/>
            <person name="Barry K."/>
            <person name="Bell C."/>
            <person name="Bharti A.K."/>
            <person name="Crow J.A."/>
            <person name="Grimwood J."/>
            <person name="Kramer R."/>
            <person name="Lindquist E."/>
            <person name="Lucas S."/>
            <person name="Salamov A."/>
            <person name="McFadden G.I."/>
            <person name="Lane C.E."/>
            <person name="Keeling P.J."/>
            <person name="Gray M.W."/>
            <person name="Grigoriev I.V."/>
            <person name="Archibald J.M."/>
        </authorList>
    </citation>
    <scope>NUCLEOTIDE SEQUENCE</scope>
    <source>
        <strain evidence="4 6">CCMP2712</strain>
    </source>
</reference>
<dbReference type="HAMAP" id="MF_01139">
    <property type="entry name" value="ISPT"/>
    <property type="match status" value="1"/>
</dbReference>
<evidence type="ECO:0000256" key="1">
    <source>
        <dbReference type="ARBA" id="ARBA00005432"/>
    </source>
</evidence>
<dbReference type="PANTHER" id="PTHR10291">
    <property type="entry name" value="DEHYDRODOLICHYL DIPHOSPHATE SYNTHASE FAMILY MEMBER"/>
    <property type="match status" value="1"/>
</dbReference>
<dbReference type="OMA" id="TKGQPDP"/>
<dbReference type="OrthoDB" id="4173905at2759"/>
<dbReference type="Gene3D" id="3.40.1180.10">
    <property type="entry name" value="Decaprenyl diphosphate synthase-like"/>
    <property type="match status" value="1"/>
</dbReference>
<keyword evidence="6" id="KW-1185">Reference proteome</keyword>
<dbReference type="STRING" id="905079.L1JCD8"/>
<reference evidence="5" key="3">
    <citation type="submission" date="2016-03" db="UniProtKB">
        <authorList>
            <consortium name="EnsemblProtists"/>
        </authorList>
    </citation>
    <scope>IDENTIFICATION</scope>
</reference>
<dbReference type="PaxDb" id="55529-EKX46191"/>
<name>L1JCD8_GUITC</name>
<evidence type="ECO:0000313" key="6">
    <source>
        <dbReference type="Proteomes" id="UP000011087"/>
    </source>
</evidence>
<comment type="similarity">
    <text evidence="1 3">Belongs to the UPP synthase family.</text>
</comment>
<dbReference type="GO" id="GO:0016094">
    <property type="term" value="P:polyprenol biosynthetic process"/>
    <property type="evidence" value="ECO:0007669"/>
    <property type="project" value="TreeGrafter"/>
</dbReference>